<evidence type="ECO:0008006" key="4">
    <source>
        <dbReference type="Google" id="ProtNLM"/>
    </source>
</evidence>
<keyword evidence="3" id="KW-1185">Reference proteome</keyword>
<evidence type="ECO:0000256" key="1">
    <source>
        <dbReference type="SAM" id="Phobius"/>
    </source>
</evidence>
<dbReference type="EMBL" id="LNQM01000004">
    <property type="protein sequence ID" value="KSU75990.1"/>
    <property type="molecule type" value="Genomic_DNA"/>
</dbReference>
<dbReference type="Proteomes" id="UP000053199">
    <property type="component" value="Unassembled WGS sequence"/>
</dbReference>
<feature type="transmembrane region" description="Helical" evidence="1">
    <location>
        <begin position="47"/>
        <end position="66"/>
    </location>
</feature>
<evidence type="ECO:0000313" key="3">
    <source>
        <dbReference type="Proteomes" id="UP000053199"/>
    </source>
</evidence>
<dbReference type="OrthoDB" id="1524823at2"/>
<dbReference type="STRING" id="993070.AS031_11495"/>
<keyword evidence="1" id="KW-1133">Transmembrane helix</keyword>
<sequence length="128" mass="13076">MAPVQSAALAACVILGALAVFQVALLAGAPWGRLAWGGQHRVLPRKLRIGSAVSVVLYAAFGYVALGKAGLVAPLGGTAFTAVAVWVLAGYFTLGVAMNAISRSKPERFAMSPVALLLAVLYLVIALG</sequence>
<feature type="transmembrane region" description="Helical" evidence="1">
    <location>
        <begin position="6"/>
        <end position="27"/>
    </location>
</feature>
<proteinExistence type="predicted"/>
<protein>
    <recommendedName>
        <fullName evidence="4">Integral membrane protein</fullName>
    </recommendedName>
</protein>
<feature type="transmembrane region" description="Helical" evidence="1">
    <location>
        <begin position="109"/>
        <end position="127"/>
    </location>
</feature>
<accession>A0A0V8IMH9</accession>
<keyword evidence="1" id="KW-0472">Membrane</keyword>
<evidence type="ECO:0000313" key="2">
    <source>
        <dbReference type="EMBL" id="KSU75990.1"/>
    </source>
</evidence>
<keyword evidence="1" id="KW-0812">Transmembrane</keyword>
<gene>
    <name evidence="2" type="ORF">AS031_11495</name>
</gene>
<comment type="caution">
    <text evidence="2">The sequence shown here is derived from an EMBL/GenBank/DDBJ whole genome shotgun (WGS) entry which is preliminary data.</text>
</comment>
<reference evidence="2 3" key="1">
    <citation type="journal article" date="2014" name="Arch. Microbiol.">
        <title>Arthrobacter enclensis sp. nov., isolated from sediment sample.</title>
        <authorList>
            <person name="Dastager S.G."/>
            <person name="Liu Q."/>
            <person name="Tang S.K."/>
            <person name="Krishnamurthi S."/>
            <person name="Lee J.C."/>
            <person name="Li W.J."/>
        </authorList>
    </citation>
    <scope>NUCLEOTIDE SEQUENCE [LARGE SCALE GENOMIC DNA]</scope>
    <source>
        <strain evidence="2 3">NIO-1008</strain>
    </source>
</reference>
<dbReference type="RefSeq" id="WP_058268283.1">
    <property type="nucleotide sequence ID" value="NZ_FMAZ01000004.1"/>
</dbReference>
<organism evidence="2 3">
    <name type="scientific">Pseudarthrobacter enclensis</name>
    <dbReference type="NCBI Taxonomy" id="993070"/>
    <lineage>
        <taxon>Bacteria</taxon>
        <taxon>Bacillati</taxon>
        <taxon>Actinomycetota</taxon>
        <taxon>Actinomycetes</taxon>
        <taxon>Micrococcales</taxon>
        <taxon>Micrococcaceae</taxon>
        <taxon>Pseudarthrobacter</taxon>
    </lineage>
</organism>
<feature type="transmembrane region" description="Helical" evidence="1">
    <location>
        <begin position="72"/>
        <end position="97"/>
    </location>
</feature>
<dbReference type="AlphaFoldDB" id="A0A0V8IMH9"/>
<name>A0A0V8IMH9_9MICC</name>